<feature type="compositionally biased region" description="Polar residues" evidence="1">
    <location>
        <begin position="1"/>
        <end position="10"/>
    </location>
</feature>
<dbReference type="EnsemblMetazoa" id="ACOM027117-RA">
    <property type="protein sequence ID" value="ACOM027117-PA.1"/>
    <property type="gene ID" value="ACOM027117"/>
</dbReference>
<feature type="region of interest" description="Disordered" evidence="1">
    <location>
        <begin position="1"/>
        <end position="44"/>
    </location>
</feature>
<evidence type="ECO:0000256" key="1">
    <source>
        <dbReference type="SAM" id="MobiDB-lite"/>
    </source>
</evidence>
<reference evidence="2" key="1">
    <citation type="submission" date="2022-08" db="UniProtKB">
        <authorList>
            <consortium name="EnsemblMetazoa"/>
        </authorList>
    </citation>
    <scope>IDENTIFICATION</scope>
</reference>
<protein>
    <submittedName>
        <fullName evidence="2">Uncharacterized protein</fullName>
    </submittedName>
</protein>
<sequence>MPSNNATSRAQAGMAVRLFHENGCATDDDDDHDDDEDGQQRSAKAILPIGEALTFAELPTVHWRTGATPLLSSQRESTRFGTAC</sequence>
<name>A0A8W7P7X9_ANOCL</name>
<dbReference type="AlphaFoldDB" id="A0A8W7P7X9"/>
<feature type="compositionally biased region" description="Acidic residues" evidence="1">
    <location>
        <begin position="26"/>
        <end position="37"/>
    </location>
</feature>
<accession>A0A8W7P7X9</accession>
<proteinExistence type="predicted"/>
<dbReference type="Proteomes" id="UP000075882">
    <property type="component" value="Unassembled WGS sequence"/>
</dbReference>
<evidence type="ECO:0000313" key="2">
    <source>
        <dbReference type="EnsemblMetazoa" id="ACOM027117-PA.1"/>
    </source>
</evidence>
<organism evidence="2">
    <name type="scientific">Anopheles coluzzii</name>
    <name type="common">African malaria mosquito</name>
    <dbReference type="NCBI Taxonomy" id="1518534"/>
    <lineage>
        <taxon>Eukaryota</taxon>
        <taxon>Metazoa</taxon>
        <taxon>Ecdysozoa</taxon>
        <taxon>Arthropoda</taxon>
        <taxon>Hexapoda</taxon>
        <taxon>Insecta</taxon>
        <taxon>Pterygota</taxon>
        <taxon>Neoptera</taxon>
        <taxon>Endopterygota</taxon>
        <taxon>Diptera</taxon>
        <taxon>Nematocera</taxon>
        <taxon>Culicoidea</taxon>
        <taxon>Culicidae</taxon>
        <taxon>Anophelinae</taxon>
        <taxon>Anopheles</taxon>
    </lineage>
</organism>